<dbReference type="InterPro" id="IPR003795">
    <property type="entry name" value="DUF192"/>
</dbReference>
<dbReference type="PANTHER" id="PTHR37953:SF1">
    <property type="entry name" value="UPF0127 PROTEIN MJ1496"/>
    <property type="match status" value="1"/>
</dbReference>
<dbReference type="Proteomes" id="UP000034727">
    <property type="component" value="Unassembled WGS sequence"/>
</dbReference>
<evidence type="ECO:0008006" key="4">
    <source>
        <dbReference type="Google" id="ProtNLM"/>
    </source>
</evidence>
<evidence type="ECO:0000313" key="3">
    <source>
        <dbReference type="Proteomes" id="UP000034727"/>
    </source>
</evidence>
<feature type="transmembrane region" description="Helical" evidence="1">
    <location>
        <begin position="20"/>
        <end position="38"/>
    </location>
</feature>
<dbReference type="InterPro" id="IPR038695">
    <property type="entry name" value="Saro_0823-like_sf"/>
</dbReference>
<dbReference type="Pfam" id="PF02643">
    <property type="entry name" value="DUF192"/>
    <property type="match status" value="1"/>
</dbReference>
<keyword evidence="1" id="KW-1133">Transmembrane helix</keyword>
<accession>A0A0G1N5W0</accession>
<protein>
    <recommendedName>
        <fullName evidence="4">DUF192 domain-containing protein</fullName>
    </recommendedName>
</protein>
<name>A0A0G1N5W0_9BACT</name>
<feature type="non-terminal residue" evidence="2">
    <location>
        <position position="1"/>
    </location>
</feature>
<keyword evidence="1" id="KW-0812">Transmembrane</keyword>
<evidence type="ECO:0000313" key="2">
    <source>
        <dbReference type="EMBL" id="KKU15662.1"/>
    </source>
</evidence>
<proteinExistence type="predicted"/>
<sequence length="175" mass="19346">CFCRVRNRGISPYGMKKKLWIFAFVALALFLSGFFSFFEQSRAPSDKGTDNAAYGTVKINGVSIGVELANTSEKQEQGLSGRNALGENEGMLFLFGKKDFYGFWMKDVPFPIDIVWIDGDKVIGIEPSVSPQDGDDVSNLKIYYPPAPADKALEINAGKAEEWGIREETVSRTGQ</sequence>
<organism evidence="2 3">
    <name type="scientific">Candidatus Jorgensenbacteria bacterium GW2011_GWA2_45_9</name>
    <dbReference type="NCBI Taxonomy" id="1618663"/>
    <lineage>
        <taxon>Bacteria</taxon>
        <taxon>Candidatus Joergenseniibacteriota</taxon>
    </lineage>
</organism>
<dbReference type="PANTHER" id="PTHR37953">
    <property type="entry name" value="UPF0127 PROTEIN MJ1496"/>
    <property type="match status" value="1"/>
</dbReference>
<dbReference type="AlphaFoldDB" id="A0A0G1N5W0"/>
<comment type="caution">
    <text evidence="2">The sequence shown here is derived from an EMBL/GenBank/DDBJ whole genome shotgun (WGS) entry which is preliminary data.</text>
</comment>
<gene>
    <name evidence="2" type="ORF">UX22_C0005G0019</name>
</gene>
<dbReference type="EMBL" id="LCLJ01000005">
    <property type="protein sequence ID" value="KKU15662.1"/>
    <property type="molecule type" value="Genomic_DNA"/>
</dbReference>
<dbReference type="Gene3D" id="2.60.120.1140">
    <property type="entry name" value="Protein of unknown function DUF192"/>
    <property type="match status" value="1"/>
</dbReference>
<keyword evidence="1" id="KW-0472">Membrane</keyword>
<reference evidence="2 3" key="1">
    <citation type="journal article" date="2015" name="Nature">
        <title>rRNA introns, odd ribosomes, and small enigmatic genomes across a large radiation of phyla.</title>
        <authorList>
            <person name="Brown C.T."/>
            <person name="Hug L.A."/>
            <person name="Thomas B.C."/>
            <person name="Sharon I."/>
            <person name="Castelle C.J."/>
            <person name="Singh A."/>
            <person name="Wilkins M.J."/>
            <person name="Williams K.H."/>
            <person name="Banfield J.F."/>
        </authorList>
    </citation>
    <scope>NUCLEOTIDE SEQUENCE [LARGE SCALE GENOMIC DNA]</scope>
</reference>
<evidence type="ECO:0000256" key="1">
    <source>
        <dbReference type="SAM" id="Phobius"/>
    </source>
</evidence>